<keyword evidence="1" id="KW-0812">Transmembrane</keyword>
<sequence>MSSRWLPVGEFRALTTPEKLKIVLGWAVVAFVLLLGIGGSLGLPAGVVLGVVCATLGAVLWIGGF</sequence>
<comment type="caution">
    <text evidence="2">The sequence shown here is derived from an EMBL/GenBank/DDBJ whole genome shotgun (WGS) entry which is preliminary data.</text>
</comment>
<proteinExistence type="predicted"/>
<feature type="transmembrane region" description="Helical" evidence="1">
    <location>
        <begin position="20"/>
        <end position="37"/>
    </location>
</feature>
<name>A0A830E8Q7_9EURY</name>
<evidence type="ECO:0000313" key="3">
    <source>
        <dbReference type="Proteomes" id="UP000653099"/>
    </source>
</evidence>
<gene>
    <name evidence="2" type="ORF">GCM10008995_08760</name>
</gene>
<evidence type="ECO:0000256" key="1">
    <source>
        <dbReference type="SAM" id="Phobius"/>
    </source>
</evidence>
<evidence type="ECO:0000313" key="2">
    <source>
        <dbReference type="EMBL" id="GGJ01126.1"/>
    </source>
</evidence>
<feature type="transmembrane region" description="Helical" evidence="1">
    <location>
        <begin position="43"/>
        <end position="63"/>
    </location>
</feature>
<dbReference type="Proteomes" id="UP000653099">
    <property type="component" value="Unassembled WGS sequence"/>
</dbReference>
<reference evidence="2" key="1">
    <citation type="journal article" date="2014" name="Int. J. Syst. Evol. Microbiol.">
        <title>Complete genome sequence of Corynebacterium casei LMG S-19264T (=DSM 44701T), isolated from a smear-ripened cheese.</title>
        <authorList>
            <consortium name="US DOE Joint Genome Institute (JGI-PGF)"/>
            <person name="Walter F."/>
            <person name="Albersmeier A."/>
            <person name="Kalinowski J."/>
            <person name="Ruckert C."/>
        </authorList>
    </citation>
    <scope>NUCLEOTIDE SEQUENCE</scope>
    <source>
        <strain evidence="2">JCM 14359</strain>
    </source>
</reference>
<dbReference type="EMBL" id="BMOC01000003">
    <property type="protein sequence ID" value="GGJ01126.1"/>
    <property type="molecule type" value="Genomic_DNA"/>
</dbReference>
<reference evidence="2" key="2">
    <citation type="submission" date="2020-09" db="EMBL/GenBank/DDBJ databases">
        <authorList>
            <person name="Sun Q."/>
            <person name="Ohkuma M."/>
        </authorList>
    </citation>
    <scope>NUCLEOTIDE SEQUENCE</scope>
    <source>
        <strain evidence="2">JCM 14359</strain>
    </source>
</reference>
<keyword evidence="1" id="KW-1133">Transmembrane helix</keyword>
<dbReference type="AlphaFoldDB" id="A0A830E8Q7"/>
<dbReference type="RefSeq" id="WP_188786165.1">
    <property type="nucleotide sequence ID" value="NZ_BMOC01000003.1"/>
</dbReference>
<organism evidence="2 3">
    <name type="scientific">Halobellus salinus</name>
    <dbReference type="NCBI Taxonomy" id="931585"/>
    <lineage>
        <taxon>Archaea</taxon>
        <taxon>Methanobacteriati</taxon>
        <taxon>Methanobacteriota</taxon>
        <taxon>Stenosarchaea group</taxon>
        <taxon>Halobacteria</taxon>
        <taxon>Halobacteriales</taxon>
        <taxon>Haloferacaceae</taxon>
        <taxon>Halobellus</taxon>
    </lineage>
</organism>
<protein>
    <submittedName>
        <fullName evidence="2">Uncharacterized protein</fullName>
    </submittedName>
</protein>
<keyword evidence="1" id="KW-0472">Membrane</keyword>
<accession>A0A830E8Q7</accession>
<keyword evidence="3" id="KW-1185">Reference proteome</keyword>